<accession>A0A239PWC0</accession>
<organism evidence="1 2">
    <name type="scientific">Amphiplicatus metriothermophilus</name>
    <dbReference type="NCBI Taxonomy" id="1519374"/>
    <lineage>
        <taxon>Bacteria</taxon>
        <taxon>Pseudomonadati</taxon>
        <taxon>Pseudomonadota</taxon>
        <taxon>Alphaproteobacteria</taxon>
        <taxon>Parvularculales</taxon>
        <taxon>Parvularculaceae</taxon>
        <taxon>Amphiplicatus</taxon>
    </lineage>
</organism>
<name>A0A239PWC0_9PROT</name>
<dbReference type="Pfam" id="PF07103">
    <property type="entry name" value="DUF1365"/>
    <property type="match status" value="1"/>
</dbReference>
<evidence type="ECO:0000313" key="2">
    <source>
        <dbReference type="Proteomes" id="UP000198346"/>
    </source>
</evidence>
<sequence>MKDADGALYVGRVAHRRLKPVRHRFSYRVFSMLADLDRLDGLAARLTCFSRNGFNLFSFHDADFGPPGTGPVAARVRAALAARGIDAQGRLLLLFYPRILGYAFNPLAVYYCHDRAGALSAVLYEVRNTFGGKHGYLIPVDGDAPVIRQAADKVFHVSPFMAMDMRYAFRLTRPGEELAVVIRQSDAEGAVLHAAFSARRRALTDRTLLQAFFAYPLMTVKVIAGIHWEALRLLAKGLRLRKGAPDPAEPVTLVREQAPTDKAA</sequence>
<keyword evidence="2" id="KW-1185">Reference proteome</keyword>
<dbReference type="InterPro" id="IPR010775">
    <property type="entry name" value="DUF1365"/>
</dbReference>
<gene>
    <name evidence="1" type="ORF">SAMN06297382_2157</name>
</gene>
<dbReference type="PANTHER" id="PTHR33973:SF4">
    <property type="entry name" value="OS07G0153300 PROTEIN"/>
    <property type="match status" value="1"/>
</dbReference>
<dbReference type="PANTHER" id="PTHR33973">
    <property type="entry name" value="OS07G0153300 PROTEIN"/>
    <property type="match status" value="1"/>
</dbReference>
<protein>
    <recommendedName>
        <fullName evidence="3">DUF1365 domain-containing protein</fullName>
    </recommendedName>
</protein>
<reference evidence="1 2" key="1">
    <citation type="submission" date="2017-07" db="EMBL/GenBank/DDBJ databases">
        <authorList>
            <person name="Sun Z.S."/>
            <person name="Albrecht U."/>
            <person name="Echele G."/>
            <person name="Lee C.C."/>
        </authorList>
    </citation>
    <scope>NUCLEOTIDE SEQUENCE [LARGE SCALE GENOMIC DNA]</scope>
    <source>
        <strain evidence="1 2">CGMCC 1.12710</strain>
    </source>
</reference>
<dbReference type="OrthoDB" id="9778801at2"/>
<dbReference type="AlphaFoldDB" id="A0A239PWC0"/>
<dbReference type="Proteomes" id="UP000198346">
    <property type="component" value="Unassembled WGS sequence"/>
</dbReference>
<evidence type="ECO:0008006" key="3">
    <source>
        <dbReference type="Google" id="ProtNLM"/>
    </source>
</evidence>
<evidence type="ECO:0000313" key="1">
    <source>
        <dbReference type="EMBL" id="SNT74246.1"/>
    </source>
</evidence>
<dbReference type="RefSeq" id="WP_089412662.1">
    <property type="nucleotide sequence ID" value="NZ_FZQA01000004.1"/>
</dbReference>
<dbReference type="EMBL" id="FZQA01000004">
    <property type="protein sequence ID" value="SNT74246.1"/>
    <property type="molecule type" value="Genomic_DNA"/>
</dbReference>
<proteinExistence type="predicted"/>